<organism evidence="1 2">
    <name type="scientific">Acanthisitta chloris</name>
    <name type="common">rifleman</name>
    <dbReference type="NCBI Taxonomy" id="57068"/>
    <lineage>
        <taxon>Eukaryota</taxon>
        <taxon>Metazoa</taxon>
        <taxon>Chordata</taxon>
        <taxon>Craniata</taxon>
        <taxon>Vertebrata</taxon>
        <taxon>Euteleostomi</taxon>
        <taxon>Archelosauria</taxon>
        <taxon>Archosauria</taxon>
        <taxon>Dinosauria</taxon>
        <taxon>Saurischia</taxon>
        <taxon>Theropoda</taxon>
        <taxon>Coelurosauria</taxon>
        <taxon>Aves</taxon>
        <taxon>Neognathae</taxon>
        <taxon>Neoaves</taxon>
        <taxon>Telluraves</taxon>
        <taxon>Australaves</taxon>
        <taxon>Passeriformes</taxon>
        <taxon>Acanthisittidae</taxon>
        <taxon>Acanthisitta</taxon>
    </lineage>
</organism>
<keyword evidence="2" id="KW-1185">Reference proteome</keyword>
<evidence type="ECO:0000313" key="1">
    <source>
        <dbReference type="EMBL" id="KFP88736.1"/>
    </source>
</evidence>
<gene>
    <name evidence="1" type="ORF">N310_04940</name>
</gene>
<proteinExistence type="predicted"/>
<feature type="non-terminal residue" evidence="1">
    <location>
        <position position="55"/>
    </location>
</feature>
<dbReference type="AlphaFoldDB" id="A0A091NGZ1"/>
<accession>A0A091NGZ1</accession>
<sequence>NRFKLREGKFMLDIRENLLPVRVVRHRHRLPREEVDAPTLAVFKARLDGTLRNLV</sequence>
<evidence type="ECO:0000313" key="2">
    <source>
        <dbReference type="Proteomes" id="UP000053537"/>
    </source>
</evidence>
<evidence type="ECO:0008006" key="3">
    <source>
        <dbReference type="Google" id="ProtNLM"/>
    </source>
</evidence>
<reference evidence="1 2" key="1">
    <citation type="submission" date="2014-04" db="EMBL/GenBank/DDBJ databases">
        <title>Genome evolution of avian class.</title>
        <authorList>
            <person name="Zhang G."/>
            <person name="Li C."/>
        </authorList>
    </citation>
    <scope>NUCLEOTIDE SEQUENCE [LARGE SCALE GENOMIC DNA]</scope>
    <source>
        <strain evidence="1">BGI_N310</strain>
    </source>
</reference>
<dbReference type="Proteomes" id="UP000053537">
    <property type="component" value="Unassembled WGS sequence"/>
</dbReference>
<feature type="non-terminal residue" evidence="1">
    <location>
        <position position="1"/>
    </location>
</feature>
<dbReference type="EMBL" id="KK847459">
    <property type="protein sequence ID" value="KFP88736.1"/>
    <property type="molecule type" value="Genomic_DNA"/>
</dbReference>
<name>A0A091NGZ1_9PASS</name>
<protein>
    <recommendedName>
        <fullName evidence="3">Nidogen G2 beta-barrel domain-containing protein</fullName>
    </recommendedName>
</protein>